<comment type="caution">
    <text evidence="5">The sequence shown here is derived from an EMBL/GenBank/DDBJ whole genome shotgun (WGS) entry which is preliminary data.</text>
</comment>
<evidence type="ECO:0000313" key="5">
    <source>
        <dbReference type="EMBL" id="TPQ23478.1"/>
    </source>
</evidence>
<dbReference type="Proteomes" id="UP000317378">
    <property type="component" value="Unassembled WGS sequence"/>
</dbReference>
<dbReference type="PANTHER" id="PTHR16305:SF35">
    <property type="entry name" value="TRANSCRIPTIONAL ACTIVATOR DOMAIN"/>
    <property type="match status" value="1"/>
</dbReference>
<keyword evidence="2" id="KW-0067">ATP-binding</keyword>
<evidence type="ECO:0000256" key="3">
    <source>
        <dbReference type="SAM" id="MobiDB-lite"/>
    </source>
</evidence>
<dbReference type="GO" id="GO:0005737">
    <property type="term" value="C:cytoplasm"/>
    <property type="evidence" value="ECO:0007669"/>
    <property type="project" value="TreeGrafter"/>
</dbReference>
<protein>
    <recommendedName>
        <fullName evidence="4">Orc1-like AAA ATPase domain-containing protein</fullName>
    </recommendedName>
</protein>
<feature type="region of interest" description="Disordered" evidence="3">
    <location>
        <begin position="383"/>
        <end position="422"/>
    </location>
</feature>
<reference evidence="5 6" key="1">
    <citation type="submission" date="2019-06" db="EMBL/GenBank/DDBJ databases">
        <title>Streptomyces sporangiiformans sp. nov., a novel actinomycete isolated from soil in Mount Song.</title>
        <authorList>
            <person name="Han L."/>
        </authorList>
    </citation>
    <scope>NUCLEOTIDE SEQUENCE [LARGE SCALE GENOMIC DNA]</scope>
    <source>
        <strain evidence="5 6">NEAU-SSA 1</strain>
    </source>
</reference>
<dbReference type="InterPro" id="IPR041664">
    <property type="entry name" value="AAA_16"/>
</dbReference>
<sequence>MRLVERADEFALLEEILSGTGDMSSRVIAVTGPVASGKSELLNFAVDQAEAAGFTVLRAIGLRRQRRTPMAVLEQLLLGGEQPRERSESVAKQLDAAKFSALLKDPDSEQEEHVKAHTIRSLTTAMVSPTKERPVLIAVDDMHYADIPSLQCLRHAMEELRTKPAAVVLAWRTGLRLTRPLFGAGLLRQPGLIRMPLTTLSGQAVAELLREYLDEATARRIARDVHRISGGNPLLVRALVHDLLPGSEQCGRRLRTPHAPAVGHAFRQAVLSCLHRVEPSVLAVARGLAVLDGAAAEDTLARVLELSPEAVALSLRELEAIGLVDGGTFRCPAARDAVLADLPPDDRTALILGAVDLLRQPGTEAPVVARHIIAADAVVDAQSPEAQWEAAPPPPLRDCRTSPASNWPTASVEADRTAATSG</sequence>
<name>A0A505DQB3_9ACTN</name>
<dbReference type="InterPro" id="IPR027417">
    <property type="entry name" value="P-loop_NTPase"/>
</dbReference>
<keyword evidence="6" id="KW-1185">Reference proteome</keyword>
<dbReference type="OrthoDB" id="3178131at2"/>
<evidence type="ECO:0000256" key="2">
    <source>
        <dbReference type="ARBA" id="ARBA00022840"/>
    </source>
</evidence>
<organism evidence="5 6">
    <name type="scientific">Streptomyces sporangiiformans</name>
    <dbReference type="NCBI Taxonomy" id="2315329"/>
    <lineage>
        <taxon>Bacteria</taxon>
        <taxon>Bacillati</taxon>
        <taxon>Actinomycetota</taxon>
        <taxon>Actinomycetes</taxon>
        <taxon>Kitasatosporales</taxon>
        <taxon>Streptomycetaceae</taxon>
        <taxon>Streptomyces</taxon>
    </lineage>
</organism>
<dbReference type="EMBL" id="VCHX02000047">
    <property type="protein sequence ID" value="TPQ23478.1"/>
    <property type="molecule type" value="Genomic_DNA"/>
</dbReference>
<dbReference type="PANTHER" id="PTHR16305">
    <property type="entry name" value="TESTICULAR SOLUBLE ADENYLYL CYCLASE"/>
    <property type="match status" value="1"/>
</dbReference>
<dbReference type="SUPFAM" id="SSF52540">
    <property type="entry name" value="P-loop containing nucleoside triphosphate hydrolases"/>
    <property type="match status" value="1"/>
</dbReference>
<dbReference type="RefSeq" id="WP_119099054.1">
    <property type="nucleotide sequence ID" value="NZ_QXMJ01000047.1"/>
</dbReference>
<evidence type="ECO:0000259" key="4">
    <source>
        <dbReference type="Pfam" id="PF13191"/>
    </source>
</evidence>
<proteinExistence type="predicted"/>
<feature type="domain" description="Orc1-like AAA ATPase" evidence="4">
    <location>
        <begin position="2"/>
        <end position="167"/>
    </location>
</feature>
<evidence type="ECO:0000256" key="1">
    <source>
        <dbReference type="ARBA" id="ARBA00022741"/>
    </source>
</evidence>
<gene>
    <name evidence="5" type="ORF">FGD71_004485</name>
</gene>
<keyword evidence="1" id="KW-0547">Nucleotide-binding</keyword>
<evidence type="ECO:0000313" key="6">
    <source>
        <dbReference type="Proteomes" id="UP000317378"/>
    </source>
</evidence>
<dbReference type="GO" id="GO:0004016">
    <property type="term" value="F:adenylate cyclase activity"/>
    <property type="evidence" value="ECO:0007669"/>
    <property type="project" value="TreeGrafter"/>
</dbReference>
<dbReference type="AlphaFoldDB" id="A0A505DQB3"/>
<accession>A0A505DQB3</accession>
<dbReference type="GO" id="GO:0005524">
    <property type="term" value="F:ATP binding"/>
    <property type="evidence" value="ECO:0007669"/>
    <property type="project" value="UniProtKB-KW"/>
</dbReference>
<dbReference type="Pfam" id="PF13191">
    <property type="entry name" value="AAA_16"/>
    <property type="match status" value="1"/>
</dbReference>